<dbReference type="OrthoDB" id="4828117at2759"/>
<sequence length="135" mass="14483">MAIQWKEPGAKDRLLAAVIAASPNLSMKEVARLFGQGATYDAIEGQLRKAKNAAAVLKEEAAGRSVPAKTPSRKMKTKNAKDNLSKTRELLNFPPTAMPTERLSSCQGCSCVQEDSMLFDAAINGVGSDEVEDEV</sequence>
<dbReference type="EMBL" id="SWKV01000017">
    <property type="protein sequence ID" value="KAF3042107.1"/>
    <property type="molecule type" value="Genomic_DNA"/>
</dbReference>
<reference evidence="2" key="1">
    <citation type="submission" date="2019-04" db="EMBL/GenBank/DDBJ databases">
        <title>Sequencing of skin fungus with MAO and IRED activity.</title>
        <authorList>
            <person name="Marsaioli A.J."/>
            <person name="Bonatto J.M.C."/>
            <person name="Reis Junior O."/>
        </authorList>
    </citation>
    <scope>NUCLEOTIDE SEQUENCE</scope>
    <source>
        <strain evidence="2">28M1</strain>
    </source>
</reference>
<keyword evidence="3" id="KW-1185">Reference proteome</keyword>
<feature type="compositionally biased region" description="Basic and acidic residues" evidence="1">
    <location>
        <begin position="79"/>
        <end position="89"/>
    </location>
</feature>
<dbReference type="AlphaFoldDB" id="A0A9P4WTB3"/>
<accession>A0A9P4WTB3</accession>
<gene>
    <name evidence="2" type="ORF">E8E12_003222</name>
</gene>
<feature type="region of interest" description="Disordered" evidence="1">
    <location>
        <begin position="61"/>
        <end position="97"/>
    </location>
</feature>
<evidence type="ECO:0000256" key="1">
    <source>
        <dbReference type="SAM" id="MobiDB-lite"/>
    </source>
</evidence>
<evidence type="ECO:0000313" key="3">
    <source>
        <dbReference type="Proteomes" id="UP000758155"/>
    </source>
</evidence>
<dbReference type="Proteomes" id="UP000758155">
    <property type="component" value="Unassembled WGS sequence"/>
</dbReference>
<comment type="caution">
    <text evidence="2">The sequence shown here is derived from an EMBL/GenBank/DDBJ whole genome shotgun (WGS) entry which is preliminary data.</text>
</comment>
<protein>
    <submittedName>
        <fullName evidence="2">Uncharacterized protein</fullName>
    </submittedName>
</protein>
<evidence type="ECO:0000313" key="2">
    <source>
        <dbReference type="EMBL" id="KAF3042107.1"/>
    </source>
</evidence>
<name>A0A9P4WTB3_9PLEO</name>
<proteinExistence type="predicted"/>
<organism evidence="2 3">
    <name type="scientific">Didymella heteroderae</name>
    <dbReference type="NCBI Taxonomy" id="1769908"/>
    <lineage>
        <taxon>Eukaryota</taxon>
        <taxon>Fungi</taxon>
        <taxon>Dikarya</taxon>
        <taxon>Ascomycota</taxon>
        <taxon>Pezizomycotina</taxon>
        <taxon>Dothideomycetes</taxon>
        <taxon>Pleosporomycetidae</taxon>
        <taxon>Pleosporales</taxon>
        <taxon>Pleosporineae</taxon>
        <taxon>Didymellaceae</taxon>
        <taxon>Didymella</taxon>
    </lineage>
</organism>